<dbReference type="PANTHER" id="PTHR38479">
    <property type="entry name" value="LMO0824 PROTEIN"/>
    <property type="match status" value="1"/>
</dbReference>
<evidence type="ECO:0000313" key="1">
    <source>
        <dbReference type="EMBL" id="MBB4913450.1"/>
    </source>
</evidence>
<sequence length="131" mass="15147">MTILTRRSLNRATLERQSLLRRADVPALDMIERLVGLQAQDPDPPYIGLWNRITTFRLDDLTRLLYRREVVRATLLRGTQHLVTAEDYLWLRPLLQPMLDRWQKGAFGRLTAGLDLTELAATARTDDHPLS</sequence>
<keyword evidence="2" id="KW-1185">Reference proteome</keyword>
<name>A0A7W7QH24_9ACTN</name>
<comment type="caution">
    <text evidence="1">The sequence shown here is derived from an EMBL/GenBank/DDBJ whole genome shotgun (WGS) entry which is preliminary data.</text>
</comment>
<reference evidence="1 2" key="1">
    <citation type="submission" date="2020-08" db="EMBL/GenBank/DDBJ databases">
        <title>Genomic Encyclopedia of Type Strains, Phase III (KMG-III): the genomes of soil and plant-associated and newly described type strains.</title>
        <authorList>
            <person name="Whitman W."/>
        </authorList>
    </citation>
    <scope>NUCLEOTIDE SEQUENCE [LARGE SCALE GENOMIC DNA]</scope>
    <source>
        <strain evidence="1 2">CECT 8840</strain>
    </source>
</reference>
<dbReference type="RefSeq" id="WP_184712228.1">
    <property type="nucleotide sequence ID" value="NZ_JACHJP010000001.1"/>
</dbReference>
<gene>
    <name evidence="1" type="ORF">FHS44_000522</name>
</gene>
<organism evidence="1 2">
    <name type="scientific">Streptosporangium saharense</name>
    <dbReference type="NCBI Taxonomy" id="1706840"/>
    <lineage>
        <taxon>Bacteria</taxon>
        <taxon>Bacillati</taxon>
        <taxon>Actinomycetota</taxon>
        <taxon>Actinomycetes</taxon>
        <taxon>Streptosporangiales</taxon>
        <taxon>Streptosporangiaceae</taxon>
        <taxon>Streptosporangium</taxon>
    </lineage>
</organism>
<dbReference type="AlphaFoldDB" id="A0A7W7QH24"/>
<proteinExistence type="predicted"/>
<dbReference type="PANTHER" id="PTHR38479:SF2">
    <property type="entry name" value="WINGED HELIX DNA-BINDING DOMAIN-CONTAINING PROTEIN"/>
    <property type="match status" value="1"/>
</dbReference>
<dbReference type="Proteomes" id="UP000552644">
    <property type="component" value="Unassembled WGS sequence"/>
</dbReference>
<dbReference type="InterPro" id="IPR009351">
    <property type="entry name" value="AlkZ-like"/>
</dbReference>
<accession>A0A7W7QH24</accession>
<evidence type="ECO:0008006" key="3">
    <source>
        <dbReference type="Google" id="ProtNLM"/>
    </source>
</evidence>
<dbReference type="EMBL" id="JACHJP010000001">
    <property type="protein sequence ID" value="MBB4913450.1"/>
    <property type="molecule type" value="Genomic_DNA"/>
</dbReference>
<dbReference type="Pfam" id="PF06224">
    <property type="entry name" value="AlkZ-like"/>
    <property type="match status" value="1"/>
</dbReference>
<evidence type="ECO:0000313" key="2">
    <source>
        <dbReference type="Proteomes" id="UP000552644"/>
    </source>
</evidence>
<protein>
    <recommendedName>
        <fullName evidence="3">Winged helix DNA-binding domain-containing protein</fullName>
    </recommendedName>
</protein>